<dbReference type="InterPro" id="IPR036678">
    <property type="entry name" value="MutS_con_dom_sf"/>
</dbReference>
<dbReference type="Pfam" id="PF01624">
    <property type="entry name" value="MutS_I"/>
    <property type="match status" value="1"/>
</dbReference>
<dbReference type="PIRSF" id="PIRSF037677">
    <property type="entry name" value="DNA_mis_repair_Msh6"/>
    <property type="match status" value="1"/>
</dbReference>
<dbReference type="Pfam" id="PF05190">
    <property type="entry name" value="MutS_IV"/>
    <property type="match status" value="1"/>
</dbReference>
<dbReference type="NCBIfam" id="NF003810">
    <property type="entry name" value="PRK05399.1"/>
    <property type="match status" value="1"/>
</dbReference>
<dbReference type="Gene3D" id="3.40.50.300">
    <property type="entry name" value="P-loop containing nucleotide triphosphate hydrolases"/>
    <property type="match status" value="1"/>
</dbReference>
<dbReference type="PANTHER" id="PTHR11361:SF34">
    <property type="entry name" value="DNA MISMATCH REPAIR PROTEIN MSH1, MITOCHONDRIAL"/>
    <property type="match status" value="1"/>
</dbReference>
<keyword evidence="3 9" id="KW-0547">Nucleotide-binding</keyword>
<dbReference type="SUPFAM" id="SSF55271">
    <property type="entry name" value="DNA repair protein MutS, domain I"/>
    <property type="match status" value="1"/>
</dbReference>
<dbReference type="Gene3D" id="3.30.420.110">
    <property type="entry name" value="MutS, connector domain"/>
    <property type="match status" value="1"/>
</dbReference>
<dbReference type="InterPro" id="IPR007860">
    <property type="entry name" value="DNA_mmatch_repair_MutS_con_dom"/>
</dbReference>
<dbReference type="GO" id="GO:0005524">
    <property type="term" value="F:ATP binding"/>
    <property type="evidence" value="ECO:0007669"/>
    <property type="project" value="UniProtKB-UniRule"/>
</dbReference>
<evidence type="ECO:0000256" key="2">
    <source>
        <dbReference type="ARBA" id="ARBA00021982"/>
    </source>
</evidence>
<evidence type="ECO:0000313" key="13">
    <source>
        <dbReference type="EMBL" id="PZR17725.1"/>
    </source>
</evidence>
<dbReference type="InterPro" id="IPR027417">
    <property type="entry name" value="P-loop_NTPase"/>
</dbReference>
<dbReference type="GO" id="GO:0003684">
    <property type="term" value="F:damaged DNA binding"/>
    <property type="evidence" value="ECO:0007669"/>
    <property type="project" value="UniProtKB-UniRule"/>
</dbReference>
<evidence type="ECO:0000256" key="9">
    <source>
        <dbReference type="HAMAP-Rule" id="MF_00096"/>
    </source>
</evidence>
<dbReference type="Pfam" id="PF00488">
    <property type="entry name" value="MutS_V"/>
    <property type="match status" value="1"/>
</dbReference>
<feature type="domain" description="DNA mismatch repair proteins mutS family" evidence="12">
    <location>
        <begin position="689"/>
        <end position="705"/>
    </location>
</feature>
<proteinExistence type="inferred from homology"/>
<evidence type="ECO:0000256" key="6">
    <source>
        <dbReference type="ARBA" id="ARBA00023125"/>
    </source>
</evidence>
<evidence type="ECO:0000256" key="11">
    <source>
        <dbReference type="SAM" id="MobiDB-lite"/>
    </source>
</evidence>
<accession>A0A2W5U2E5</accession>
<dbReference type="AlphaFoldDB" id="A0A2W5U2E5"/>
<dbReference type="SUPFAM" id="SSF52540">
    <property type="entry name" value="P-loop containing nucleoside triphosphate hydrolases"/>
    <property type="match status" value="1"/>
</dbReference>
<dbReference type="InterPro" id="IPR017261">
    <property type="entry name" value="DNA_mismatch_repair_MutS/MSH"/>
</dbReference>
<dbReference type="GO" id="GO:0006298">
    <property type="term" value="P:mismatch repair"/>
    <property type="evidence" value="ECO:0007669"/>
    <property type="project" value="UniProtKB-UniRule"/>
</dbReference>
<dbReference type="SMART" id="SM00534">
    <property type="entry name" value="MUTSac"/>
    <property type="match status" value="1"/>
</dbReference>
<name>A0A2W5U2E5_9BACT</name>
<evidence type="ECO:0000256" key="8">
    <source>
        <dbReference type="ARBA" id="ARBA00024647"/>
    </source>
</evidence>
<feature type="region of interest" description="Disordered" evidence="11">
    <location>
        <begin position="806"/>
        <end position="826"/>
    </location>
</feature>
<dbReference type="InterPro" id="IPR007696">
    <property type="entry name" value="DNA_mismatch_repair_MutS_core"/>
</dbReference>
<evidence type="ECO:0000256" key="1">
    <source>
        <dbReference type="ARBA" id="ARBA00006271"/>
    </source>
</evidence>
<dbReference type="InterPro" id="IPR007861">
    <property type="entry name" value="DNA_mismatch_repair_MutS_clamp"/>
</dbReference>
<dbReference type="HAMAP" id="MF_00096">
    <property type="entry name" value="MutS"/>
    <property type="match status" value="1"/>
</dbReference>
<dbReference type="Proteomes" id="UP000249061">
    <property type="component" value="Unassembled WGS sequence"/>
</dbReference>
<dbReference type="EMBL" id="QFQP01000002">
    <property type="protein sequence ID" value="PZR17725.1"/>
    <property type="molecule type" value="Genomic_DNA"/>
</dbReference>
<evidence type="ECO:0000256" key="7">
    <source>
        <dbReference type="ARBA" id="ARBA00023204"/>
    </source>
</evidence>
<keyword evidence="5 9" id="KW-0067">ATP-binding</keyword>
<dbReference type="InterPro" id="IPR045076">
    <property type="entry name" value="MutS"/>
</dbReference>
<organism evidence="13 14">
    <name type="scientific">Archangium gephyra</name>
    <dbReference type="NCBI Taxonomy" id="48"/>
    <lineage>
        <taxon>Bacteria</taxon>
        <taxon>Pseudomonadati</taxon>
        <taxon>Myxococcota</taxon>
        <taxon>Myxococcia</taxon>
        <taxon>Myxococcales</taxon>
        <taxon>Cystobacterineae</taxon>
        <taxon>Archangiaceae</taxon>
        <taxon>Archangium</taxon>
    </lineage>
</organism>
<comment type="caution">
    <text evidence="13">The sequence shown here is derived from an EMBL/GenBank/DDBJ whole genome shotgun (WGS) entry which is preliminary data.</text>
</comment>
<feature type="binding site" evidence="9">
    <location>
        <begin position="615"/>
        <end position="622"/>
    </location>
    <ligand>
        <name>ATP</name>
        <dbReference type="ChEBI" id="CHEBI:30616"/>
    </ligand>
</feature>
<dbReference type="Pfam" id="PF05188">
    <property type="entry name" value="MutS_II"/>
    <property type="match status" value="1"/>
</dbReference>
<dbReference type="GO" id="GO:0030983">
    <property type="term" value="F:mismatched DNA binding"/>
    <property type="evidence" value="ECO:0007669"/>
    <property type="project" value="InterPro"/>
</dbReference>
<dbReference type="SUPFAM" id="SSF53150">
    <property type="entry name" value="DNA repair protein MutS, domain II"/>
    <property type="match status" value="1"/>
</dbReference>
<comment type="function">
    <text evidence="8 9">This protein is involved in the repair of mismatches in DNA. It is possible that it carries out the mismatch recognition step. This protein has a weak ATPase activity.</text>
</comment>
<keyword evidence="7 9" id="KW-0234">DNA repair</keyword>
<protein>
    <recommendedName>
        <fullName evidence="2 9">DNA mismatch repair protein MutS</fullName>
    </recommendedName>
</protein>
<dbReference type="SMART" id="SM00533">
    <property type="entry name" value="MUTSd"/>
    <property type="match status" value="1"/>
</dbReference>
<evidence type="ECO:0000256" key="4">
    <source>
        <dbReference type="ARBA" id="ARBA00022763"/>
    </source>
</evidence>
<evidence type="ECO:0000259" key="12">
    <source>
        <dbReference type="PROSITE" id="PS00486"/>
    </source>
</evidence>
<dbReference type="Gene3D" id="3.40.1170.10">
    <property type="entry name" value="DNA repair protein MutS, domain I"/>
    <property type="match status" value="1"/>
</dbReference>
<reference evidence="13 14" key="1">
    <citation type="submission" date="2017-08" db="EMBL/GenBank/DDBJ databases">
        <title>Infants hospitalized years apart are colonized by the same room-sourced microbial strains.</title>
        <authorList>
            <person name="Brooks B."/>
            <person name="Olm M.R."/>
            <person name="Firek B.A."/>
            <person name="Baker R."/>
            <person name="Thomas B.C."/>
            <person name="Morowitz M.J."/>
            <person name="Banfield J.F."/>
        </authorList>
    </citation>
    <scope>NUCLEOTIDE SEQUENCE [LARGE SCALE GENOMIC DNA]</scope>
    <source>
        <strain evidence="13">S2_003_000_R2_14</strain>
    </source>
</reference>
<dbReference type="InterPro" id="IPR005748">
    <property type="entry name" value="DNA_mismatch_repair_MutS"/>
</dbReference>
<sequence>MMKQYLEVKAAHPQALLFFRLGDFYELFFDDAVKAAEVLQITLTSRAKGAERIPMCGVPYHAVRRHVAKLISVGEKVAICEQLTPAGKGIVRRDVVRIITPGMVLDDDVLEARENNFLAAVLPSDDAETPWGAALIDASTGEFIALQPGAPEVIADELGAVSPREVLVPEGSEPIVENLLRGFARRPALALLGADAFDLKRGKALLQTHLGVQTLEGFGLEGGGASLGAAGAALRYLKETQKSGGGHVDRISLQRRGGALVIDEATRANLELVKTLKDGQRSGSLLGVLDRTATSPGARKLARWLTAPLADAAAIGLRHDAVGELLERAALREGLLATLKEIADVERLCGRLSLASGGPRDLESLCRSLSAMPRLAQALGQLNSQLLKALIGPLMHVNLGELCGTLSRALVEEPPAVQADGGFIKKGYHAELDTLIDLSTSGKDYLLKLELRERERTGISSLKVRYNKVFGYYLEVTKANLAHVPREWIRKQTTANGERYVTEELKTYEEKVLTADEKRIALEQRLFEELRAVVVARAGQLRAAADAVATLDALVSFARVSSENGYVRPVIDDSQVLELEGGRHPVVEKALGGDSFIPNDVKVDREDAQVLIITGPNMAGKSTVMRQVAIAAVMAQAGCFVAAKKARIGLCDRVFTRVGASDNLARGQSTFMVEMTETANILHHATRKSLVVLDEIGRGTSTFDGLSIAWAVAEHLHDRIGARTLFATHYHELTDLAREKPRVKNCSIAVREQQGKVIFLRKLVSGAASRSYGIEVAKLAGLPPEVLARARELLKNLEAGEFDESGRPRLAKRATGTEKEKAAPAPVVDDSQLGLFSAPKKAAPSSAQQQVLAALESFSVDTSSPLEALNAINEWKRKLK</sequence>
<dbReference type="NCBIfam" id="TIGR01070">
    <property type="entry name" value="mutS1"/>
    <property type="match status" value="1"/>
</dbReference>
<dbReference type="Pfam" id="PF05192">
    <property type="entry name" value="MutS_III"/>
    <property type="match status" value="1"/>
</dbReference>
<keyword evidence="6 9" id="KW-0238">DNA-binding</keyword>
<gene>
    <name evidence="9" type="primary">mutS</name>
    <name evidence="13" type="ORF">DI536_05100</name>
</gene>
<keyword evidence="4 9" id="KW-0227">DNA damage</keyword>
<evidence type="ECO:0000313" key="14">
    <source>
        <dbReference type="Proteomes" id="UP000249061"/>
    </source>
</evidence>
<dbReference type="InterPro" id="IPR000432">
    <property type="entry name" value="DNA_mismatch_repair_MutS_C"/>
</dbReference>
<evidence type="ECO:0000256" key="3">
    <source>
        <dbReference type="ARBA" id="ARBA00022741"/>
    </source>
</evidence>
<evidence type="ECO:0000256" key="5">
    <source>
        <dbReference type="ARBA" id="ARBA00022840"/>
    </source>
</evidence>
<dbReference type="InterPro" id="IPR016151">
    <property type="entry name" value="DNA_mismatch_repair_MutS_N"/>
</dbReference>
<dbReference type="InterPro" id="IPR036187">
    <property type="entry name" value="DNA_mismatch_repair_MutS_sf"/>
</dbReference>
<dbReference type="GO" id="GO:0140664">
    <property type="term" value="F:ATP-dependent DNA damage sensor activity"/>
    <property type="evidence" value="ECO:0007669"/>
    <property type="project" value="InterPro"/>
</dbReference>
<dbReference type="FunFam" id="3.40.50.300:FF:000870">
    <property type="entry name" value="MutS protein homolog 4"/>
    <property type="match status" value="1"/>
</dbReference>
<dbReference type="SUPFAM" id="SSF48334">
    <property type="entry name" value="DNA repair protein MutS, domain III"/>
    <property type="match status" value="1"/>
</dbReference>
<dbReference type="InterPro" id="IPR007695">
    <property type="entry name" value="DNA_mismatch_repair_MutS-lik_N"/>
</dbReference>
<comment type="similarity">
    <text evidence="1 9 10">Belongs to the DNA mismatch repair MutS family.</text>
</comment>
<dbReference type="PROSITE" id="PS00486">
    <property type="entry name" value="DNA_MISMATCH_REPAIR_2"/>
    <property type="match status" value="1"/>
</dbReference>
<dbReference type="GO" id="GO:0005829">
    <property type="term" value="C:cytosol"/>
    <property type="evidence" value="ECO:0007669"/>
    <property type="project" value="TreeGrafter"/>
</dbReference>
<evidence type="ECO:0000256" key="10">
    <source>
        <dbReference type="RuleBase" id="RU003756"/>
    </source>
</evidence>
<dbReference type="PANTHER" id="PTHR11361">
    <property type="entry name" value="DNA MISMATCH REPAIR PROTEIN MUTS FAMILY MEMBER"/>
    <property type="match status" value="1"/>
</dbReference>
<dbReference type="Gene3D" id="1.10.1420.10">
    <property type="match status" value="2"/>
</dbReference>
<dbReference type="CDD" id="cd03284">
    <property type="entry name" value="ABC_MutS1"/>
    <property type="match status" value="1"/>
</dbReference>